<keyword evidence="3" id="KW-0812">Transmembrane</keyword>
<feature type="region of interest" description="Disordered" evidence="2">
    <location>
        <begin position="97"/>
        <end position="123"/>
    </location>
</feature>
<reference evidence="4" key="1">
    <citation type="submission" date="2023-10" db="EMBL/GenBank/DDBJ databases">
        <title>Genome assembly of Pristionchus species.</title>
        <authorList>
            <person name="Yoshida K."/>
            <person name="Sommer R.J."/>
        </authorList>
    </citation>
    <scope>NUCLEOTIDE SEQUENCE</scope>
    <source>
        <strain evidence="4">RS0144</strain>
    </source>
</reference>
<protein>
    <recommendedName>
        <fullName evidence="6">Collagen</fullName>
    </recommendedName>
</protein>
<keyword evidence="5" id="KW-1185">Reference proteome</keyword>
<dbReference type="PANTHER" id="PTHR24637">
    <property type="entry name" value="COLLAGEN"/>
    <property type="match status" value="1"/>
</dbReference>
<feature type="compositionally biased region" description="Polar residues" evidence="2">
    <location>
        <begin position="316"/>
        <end position="325"/>
    </location>
</feature>
<feature type="region of interest" description="Disordered" evidence="2">
    <location>
        <begin position="148"/>
        <end position="612"/>
    </location>
</feature>
<accession>A0AAV5T898</accession>
<dbReference type="InterPro" id="IPR008160">
    <property type="entry name" value="Collagen"/>
</dbReference>
<feature type="compositionally biased region" description="Low complexity" evidence="2">
    <location>
        <begin position="235"/>
        <end position="253"/>
    </location>
</feature>
<dbReference type="PANTHER" id="PTHR24637:SF423">
    <property type="entry name" value="NEMATODE CUTICLE COLLAGEN N-TERMINAL DOMAIN-CONTAINING PROTEIN"/>
    <property type="match status" value="1"/>
</dbReference>
<dbReference type="EMBL" id="BTSX01000003">
    <property type="protein sequence ID" value="GMS90353.1"/>
    <property type="molecule type" value="Genomic_DNA"/>
</dbReference>
<name>A0AAV5T898_9BILA</name>
<sequence>MAPSTSALTATLVLSGSVCLFAIIFITSLFLSVGDFKQRFREEAREYEVISNGVWKDIADSIILSSRPKRTPYDYEGSIYQRKPTCACAQGPNNCPRGPAGPPGKPGYRGHSGRSGKPGYDGIPAVTFSGQGTFDFYYDKPCKRVQCPAGEPGPTGPPGPIGDVGAEGQPGYLGLPGRDGLTGVDGPTGEVGRRGQPGISGPRGSNGHKGFRYTSQPGAPGRQGVRGPHGKPGRRGIPGAPGPDGAVGATGVPGRWGEYGEHGKPGEMGEKGNPGEDAEYCKCPPRTGGEEWEEITKGGETTTTVPNAGYEITTELPATSESPSYTGYEHPTSKYDGYEQPKEQPSSSGHENPTAQPENRAYEPPQEHSTVPSVNPTQNPSSTGYKNPTDKLSGYDIPKEQPSKPTEHPSSAGYEQPTEQPSTTTAHPSSTEQPTTAAYEVPTELPSTASYETPTEQLSTSGYEQPSEQPSTTTEQPTTIDHTAGYNPTQSPHGYENPTTASYDTATEQPSATGYGNPTGTQSSLTGAEKEPHNTSDTGSSSSSESKSSEEGEKPSLVSISMVRSHASIPDQSQGYDQPHPIPTVDGGDNQQPTAYPTPNLMRSYGKTGPEAATAAPVITRTSPPAVAPPNQNGYDQAPPITVSSAAATQARGGYGLVAPVPKPLPPVRVLPTLRAPASAASYHANPNLQPRPAYRQPVIHRGYEQPSRSAVAQASTGYGPAGPVNDYNYGAKANQPQQTIGAPRISHKNDMYKISPTRHPSPQTNLVFKAPDPAPLPFVNEVRPEIPYLHGN</sequence>
<evidence type="ECO:0000256" key="1">
    <source>
        <dbReference type="ARBA" id="ARBA00022737"/>
    </source>
</evidence>
<feature type="compositionally biased region" description="Low complexity" evidence="2">
    <location>
        <begin position="464"/>
        <end position="479"/>
    </location>
</feature>
<feature type="compositionally biased region" description="Basic and acidic residues" evidence="2">
    <location>
        <begin position="331"/>
        <end position="342"/>
    </location>
</feature>
<feature type="transmembrane region" description="Helical" evidence="3">
    <location>
        <begin position="6"/>
        <end position="31"/>
    </location>
</feature>
<feature type="compositionally biased region" description="Basic and acidic residues" evidence="2">
    <location>
        <begin position="258"/>
        <end position="274"/>
    </location>
</feature>
<comment type="caution">
    <text evidence="4">The sequence shown here is derived from an EMBL/GenBank/DDBJ whole genome shotgun (WGS) entry which is preliminary data.</text>
</comment>
<dbReference type="Proteomes" id="UP001432027">
    <property type="component" value="Unassembled WGS sequence"/>
</dbReference>
<dbReference type="AlphaFoldDB" id="A0AAV5T898"/>
<keyword evidence="3" id="KW-0472">Membrane</keyword>
<feature type="compositionally biased region" description="Polar residues" evidence="2">
    <location>
        <begin position="486"/>
        <end position="526"/>
    </location>
</feature>
<feature type="compositionally biased region" description="Basic and acidic residues" evidence="2">
    <location>
        <begin position="397"/>
        <end position="407"/>
    </location>
</feature>
<evidence type="ECO:0000313" key="4">
    <source>
        <dbReference type="EMBL" id="GMS90353.1"/>
    </source>
</evidence>
<evidence type="ECO:0000313" key="5">
    <source>
        <dbReference type="Proteomes" id="UP001432027"/>
    </source>
</evidence>
<dbReference type="Pfam" id="PF01391">
    <property type="entry name" value="Collagen"/>
    <property type="match status" value="2"/>
</dbReference>
<feature type="compositionally biased region" description="Polar residues" evidence="2">
    <location>
        <begin position="367"/>
        <end position="386"/>
    </location>
</feature>
<evidence type="ECO:0008006" key="6">
    <source>
        <dbReference type="Google" id="ProtNLM"/>
    </source>
</evidence>
<gene>
    <name evidence="4" type="ORF">PENTCL1PPCAC_12528</name>
</gene>
<feature type="compositionally biased region" description="Polar residues" evidence="2">
    <location>
        <begin position="445"/>
        <end position="463"/>
    </location>
</feature>
<organism evidence="4 5">
    <name type="scientific">Pristionchus entomophagus</name>
    <dbReference type="NCBI Taxonomy" id="358040"/>
    <lineage>
        <taxon>Eukaryota</taxon>
        <taxon>Metazoa</taxon>
        <taxon>Ecdysozoa</taxon>
        <taxon>Nematoda</taxon>
        <taxon>Chromadorea</taxon>
        <taxon>Rhabditida</taxon>
        <taxon>Rhabditina</taxon>
        <taxon>Diplogasteromorpha</taxon>
        <taxon>Diplogasteroidea</taxon>
        <taxon>Neodiplogasteridae</taxon>
        <taxon>Pristionchus</taxon>
    </lineage>
</organism>
<feature type="compositionally biased region" description="Polar residues" evidence="2">
    <location>
        <begin position="417"/>
        <end position="436"/>
    </location>
</feature>
<feature type="compositionally biased region" description="Polar residues" evidence="2">
    <location>
        <begin position="343"/>
        <end position="357"/>
    </location>
</feature>
<evidence type="ECO:0000256" key="3">
    <source>
        <dbReference type="SAM" id="Phobius"/>
    </source>
</evidence>
<proteinExistence type="predicted"/>
<evidence type="ECO:0000256" key="2">
    <source>
        <dbReference type="SAM" id="MobiDB-lite"/>
    </source>
</evidence>
<keyword evidence="3" id="KW-1133">Transmembrane helix</keyword>
<feature type="region of interest" description="Disordered" evidence="2">
    <location>
        <begin position="621"/>
        <end position="640"/>
    </location>
</feature>
<keyword evidence="1" id="KW-0677">Repeat</keyword>